<feature type="region of interest" description="Disordered" evidence="1">
    <location>
        <begin position="222"/>
        <end position="266"/>
    </location>
</feature>
<dbReference type="PDB" id="9I05">
    <property type="method" value="EM"/>
    <property type="resolution" value="2.20 A"/>
    <property type="chains" value="AH=1-396"/>
</dbReference>
<feature type="compositionally biased region" description="Low complexity" evidence="1">
    <location>
        <begin position="73"/>
        <end position="87"/>
    </location>
</feature>
<feature type="compositionally biased region" description="Basic and acidic residues" evidence="1">
    <location>
        <begin position="287"/>
        <end position="299"/>
    </location>
</feature>
<proteinExistence type="evidence at protein level"/>
<feature type="compositionally biased region" description="Polar residues" evidence="1">
    <location>
        <begin position="250"/>
        <end position="260"/>
    </location>
</feature>
<accession>A0A0F7V869</accession>
<evidence type="ECO:0007829" key="4">
    <source>
        <dbReference type="PDB" id="9I05"/>
    </source>
</evidence>
<dbReference type="EMBL" id="LN714502">
    <property type="protein sequence ID" value="CEL78604.1"/>
    <property type="molecule type" value="Genomic_DNA"/>
</dbReference>
<reference evidence="4" key="3">
    <citation type="journal article" date="2025" name="Nat. Commun.">
        <title>Numerous rRNA molecules form the apicomplexan mitoribosome via repurposed protein and RNA elements.</title>
        <authorList>
            <person name="Shikha S."/>
            <person name="Tobiasson V."/>
            <person name="Ferreira Silva M."/>
            <person name="Ovciarikova J."/>
            <person name="Beraldi D."/>
            <person name="Muhleip A."/>
            <person name="Sheiner L."/>
        </authorList>
    </citation>
    <scope>STRUCTURE BY ELECTRON MICROSCOPY (2.20 ANGSTROMS)</scope>
</reference>
<dbReference type="PDB" id="9G6K">
    <property type="method" value="EM"/>
    <property type="resolution" value="2.89 A"/>
    <property type="chains" value="UI=362-396"/>
</dbReference>
<organism evidence="2">
    <name type="scientific">Toxoplasma gondii (strain ATCC 50861 / VEG)</name>
    <dbReference type="NCBI Taxonomy" id="432359"/>
    <lineage>
        <taxon>Eukaryota</taxon>
        <taxon>Sar</taxon>
        <taxon>Alveolata</taxon>
        <taxon>Apicomplexa</taxon>
        <taxon>Conoidasida</taxon>
        <taxon>Coccidia</taxon>
        <taxon>Eucoccidiorida</taxon>
        <taxon>Eimeriorina</taxon>
        <taxon>Sarcocystidae</taxon>
        <taxon>Toxoplasma</taxon>
    </lineage>
</organism>
<dbReference type="AlphaFoldDB" id="A0A0F7V869"/>
<evidence type="ECO:0000313" key="2">
    <source>
        <dbReference type="EMBL" id="CEL78604.1"/>
    </source>
</evidence>
<gene>
    <name evidence="2" type="ORF">BN1205_001893</name>
</gene>
<evidence type="ECO:0000256" key="1">
    <source>
        <dbReference type="SAM" id="MobiDB-lite"/>
    </source>
</evidence>
<dbReference type="EMDB" id="EMD-51104"/>
<sequence>MRTSRVTQELVPRIFPSSGGIRFSSFAERLVSCRGEEKQLVTEAVHGTFPPRNTSVVSNFSPDSTDSASPLRGSLGVSTSQSGSSSGWRLCNPSKEFFSQHFVPSRVYAPELNLFLSPVYPSTILAPSVCSEAAAGRLMRDFLGETSGTDAPFLPPLTLPHRPLSRSAGLPTPPQIGEEGFRGTQTHAGAKTRGGLALPLKPNRLNACDRHFILRSLGWKEGADTSEAEASQDVEQKRAPLKPEDRFMHSPNSPDSQASDSMRESFHPSVFKLQLSDRAHLCAALPRHREQGSARNREEGDIENFSEQPKAPVASQGTRCLPEEAADSGERETQDSLLSRIKDEVGLSLPGTENETDGYYCWNRNPSARYPKKGNKGCRPVCRAMRKIRKRLRTGR</sequence>
<reference evidence="2" key="1">
    <citation type="journal article" date="2015" name="PLoS ONE">
        <title>Comprehensive Evaluation of Toxoplasma gondii VEG and Neospora caninum LIV Genomes with Tachyzoite Stage Transcriptome and Proteome Defines Novel Transcript Features.</title>
        <authorList>
            <person name="Ramaprasad A."/>
            <person name="Mourier T."/>
            <person name="Naeem R."/>
            <person name="Malas T.B."/>
            <person name="Moussa E."/>
            <person name="Panigrahi A."/>
            <person name="Vermont S.J."/>
            <person name="Otto T.D."/>
            <person name="Wastling J."/>
            <person name="Pain A."/>
        </authorList>
    </citation>
    <scope>NUCLEOTIDE SEQUENCE</scope>
    <source>
        <strain evidence="2">VEG</strain>
    </source>
</reference>
<name>A0A0F7V869_TOXGV</name>
<reference evidence="3" key="2">
    <citation type="journal article" date="2024" name="Nat. Commun.">
        <title>Apicomplexan mitoribosome from highly fragmented rRNAs to a functional machine.</title>
        <authorList>
            <person name="Wang C."/>
            <person name="Kassem S."/>
            <person name="Rocha R.E.O."/>
            <person name="Sun P."/>
            <person name="Nguyen T.T."/>
            <person name="Kloehn J."/>
            <person name="Liu X."/>
            <person name="Brusini L."/>
            <person name="Bonavoglia A."/>
            <person name="Barua S."/>
            <person name="Boissier F."/>
            <person name="Lucia Del Cistia M."/>
            <person name="Peng H."/>
            <person name="Tang X."/>
            <person name="Xie F."/>
            <person name="Wang Z."/>
            <person name="Vadas O."/>
            <person name="Suo X."/>
            <person name="Hashem Y."/>
            <person name="Soldati-Favre D."/>
            <person name="Jia Y."/>
        </authorList>
    </citation>
    <scope>STRUCTURE BY ELECTRON MICROSCOPY (2.89 ANGSTROMS) OF 362-396</scope>
</reference>
<evidence type="ECO:0007829" key="3">
    <source>
        <dbReference type="PDB" id="9G6K"/>
    </source>
</evidence>
<feature type="region of interest" description="Disordered" evidence="1">
    <location>
        <begin position="52"/>
        <end position="87"/>
    </location>
</feature>
<feature type="compositionally biased region" description="Basic and acidic residues" evidence="1">
    <location>
        <begin position="234"/>
        <end position="248"/>
    </location>
</feature>
<dbReference type="EMDB" id="EMD-52551"/>
<feature type="compositionally biased region" description="Polar residues" evidence="1">
    <location>
        <begin position="52"/>
        <end position="68"/>
    </location>
</feature>
<keyword evidence="3 4" id="KW-0002">3D-structure</keyword>
<feature type="region of interest" description="Disordered" evidence="1">
    <location>
        <begin position="286"/>
        <end position="318"/>
    </location>
</feature>
<protein>
    <submittedName>
        <fullName evidence="2">Uncharacterized protein</fullName>
    </submittedName>
</protein>
<feature type="region of interest" description="Disordered" evidence="1">
    <location>
        <begin position="166"/>
        <end position="195"/>
    </location>
</feature>